<keyword evidence="1" id="KW-0175">Coiled coil</keyword>
<accession>A0A9W6U2L8</accession>
<gene>
    <name evidence="2" type="ORF">Pfra01_000550500</name>
</gene>
<dbReference type="AlphaFoldDB" id="A0A9W6U2L8"/>
<dbReference type="OrthoDB" id="10266732at2759"/>
<protein>
    <submittedName>
        <fullName evidence="2">Unnamed protein product</fullName>
    </submittedName>
</protein>
<name>A0A9W6U2L8_9STRA</name>
<reference evidence="2" key="1">
    <citation type="submission" date="2023-04" db="EMBL/GenBank/DDBJ databases">
        <title>Phytophthora fragariaefolia NBRC 109709.</title>
        <authorList>
            <person name="Ichikawa N."/>
            <person name="Sato H."/>
            <person name="Tonouchi N."/>
        </authorList>
    </citation>
    <scope>NUCLEOTIDE SEQUENCE</scope>
    <source>
        <strain evidence="2">NBRC 109709</strain>
    </source>
</reference>
<sequence length="235" mass="27350">MLGCDWWIRRRIRGRTRKRWRVNDGAGRQPAVKKQKTEDIRCGTVSFCLTEEQHKVLLTLEQTYPNWADPVTEMSSVHHGKKWASIENEMKARFVSITATRKTLMGICSHRKLKRELNRLRRSVEEREMGERQDATTIDDEQQQQEIRKLKNQVEQLERVNSVLRQEKDDGDKHCVVLQNILSMNKTEADCLKKKVEKKRVKIEALAEELGRVSSNARELRKMLSASLRQDGAGG</sequence>
<comment type="caution">
    <text evidence="2">The sequence shown here is derived from an EMBL/GenBank/DDBJ whole genome shotgun (WGS) entry which is preliminary data.</text>
</comment>
<organism evidence="2 3">
    <name type="scientific">Phytophthora fragariaefolia</name>
    <dbReference type="NCBI Taxonomy" id="1490495"/>
    <lineage>
        <taxon>Eukaryota</taxon>
        <taxon>Sar</taxon>
        <taxon>Stramenopiles</taxon>
        <taxon>Oomycota</taxon>
        <taxon>Peronosporomycetes</taxon>
        <taxon>Peronosporales</taxon>
        <taxon>Peronosporaceae</taxon>
        <taxon>Phytophthora</taxon>
    </lineage>
</organism>
<keyword evidence="3" id="KW-1185">Reference proteome</keyword>
<evidence type="ECO:0000256" key="1">
    <source>
        <dbReference type="SAM" id="Coils"/>
    </source>
</evidence>
<evidence type="ECO:0000313" key="3">
    <source>
        <dbReference type="Proteomes" id="UP001165121"/>
    </source>
</evidence>
<feature type="coiled-coil region" evidence="1">
    <location>
        <begin position="110"/>
        <end position="223"/>
    </location>
</feature>
<dbReference type="Proteomes" id="UP001165121">
    <property type="component" value="Unassembled WGS sequence"/>
</dbReference>
<proteinExistence type="predicted"/>
<evidence type="ECO:0000313" key="2">
    <source>
        <dbReference type="EMBL" id="GMF27553.1"/>
    </source>
</evidence>
<dbReference type="EMBL" id="BSXT01000439">
    <property type="protein sequence ID" value="GMF27553.1"/>
    <property type="molecule type" value="Genomic_DNA"/>
</dbReference>